<dbReference type="Pfam" id="PF13577">
    <property type="entry name" value="SnoaL_4"/>
    <property type="match status" value="1"/>
</dbReference>
<evidence type="ECO:0000313" key="2">
    <source>
        <dbReference type="EMBL" id="MBC5733598.1"/>
    </source>
</evidence>
<dbReference type="Gene3D" id="3.10.450.50">
    <property type="match status" value="1"/>
</dbReference>
<protein>
    <submittedName>
        <fullName evidence="2">Nuclear transport factor 2 family protein</fullName>
    </submittedName>
</protein>
<evidence type="ECO:0000259" key="1">
    <source>
        <dbReference type="Pfam" id="PF13577"/>
    </source>
</evidence>
<dbReference type="InterPro" id="IPR037401">
    <property type="entry name" value="SnoaL-like"/>
</dbReference>
<gene>
    <name evidence="2" type="ORF">H8S57_07630</name>
</gene>
<reference evidence="2" key="1">
    <citation type="submission" date="2020-08" db="EMBL/GenBank/DDBJ databases">
        <title>Genome public.</title>
        <authorList>
            <person name="Liu C."/>
            <person name="Sun Q."/>
        </authorList>
    </citation>
    <scope>NUCLEOTIDE SEQUENCE</scope>
    <source>
        <strain evidence="2">NSJ-51</strain>
    </source>
</reference>
<dbReference type="SUPFAM" id="SSF54427">
    <property type="entry name" value="NTF2-like"/>
    <property type="match status" value="1"/>
</dbReference>
<dbReference type="InterPro" id="IPR032710">
    <property type="entry name" value="NTF2-like_dom_sf"/>
</dbReference>
<feature type="domain" description="SnoaL-like" evidence="1">
    <location>
        <begin position="19"/>
        <end position="153"/>
    </location>
</feature>
<comment type="caution">
    <text evidence="2">The sequence shown here is derived from an EMBL/GenBank/DDBJ whole genome shotgun (WGS) entry which is preliminary data.</text>
</comment>
<sequence>MEHKEMEALLQSCQRELERLQAVNEIQKIMGRYEVVHNPLTMWRTPIDCFALTMPDVSMEVSDWGVWVGAEAVQYLFGTVMKEEPVGTMFIHTLATPVIEVAGDGQTAKGTWHSPGFETQVDAQRVPHGFWCWGSYSVDFIKENGAWKIWHMKWWRTFRCDYYKSWTDCWQDIMTGPPKRHQFQTEPITFFHPYDTLTAREPFPVNPKPYETYTGTMMDWAMGEFKDEYFPGDTATSKFEFAHGKKPGVIENNPSADL</sequence>
<accession>A0A8J6JCZ5</accession>
<dbReference type="RefSeq" id="WP_186907492.1">
    <property type="nucleotide sequence ID" value="NZ_JACOPP010000008.1"/>
</dbReference>
<dbReference type="Proteomes" id="UP000661435">
    <property type="component" value="Unassembled WGS sequence"/>
</dbReference>
<evidence type="ECO:0000313" key="3">
    <source>
        <dbReference type="Proteomes" id="UP000661435"/>
    </source>
</evidence>
<name>A0A8J6JCZ5_9FIRM</name>
<keyword evidence="3" id="KW-1185">Reference proteome</keyword>
<organism evidence="2 3">
    <name type="scientific">Lawsonibacter hominis</name>
    <dbReference type="NCBI Taxonomy" id="2763053"/>
    <lineage>
        <taxon>Bacteria</taxon>
        <taxon>Bacillati</taxon>
        <taxon>Bacillota</taxon>
        <taxon>Clostridia</taxon>
        <taxon>Eubacteriales</taxon>
        <taxon>Oscillospiraceae</taxon>
        <taxon>Lawsonibacter</taxon>
    </lineage>
</organism>
<dbReference type="AlphaFoldDB" id="A0A8J6JCZ5"/>
<proteinExistence type="predicted"/>
<dbReference type="EMBL" id="JACOPP010000008">
    <property type="protein sequence ID" value="MBC5733598.1"/>
    <property type="molecule type" value="Genomic_DNA"/>
</dbReference>